<evidence type="ECO:0000256" key="4">
    <source>
        <dbReference type="ARBA" id="ARBA00022664"/>
    </source>
</evidence>
<evidence type="ECO:0000256" key="8">
    <source>
        <dbReference type="ARBA" id="ARBA00023187"/>
    </source>
</evidence>
<keyword evidence="4" id="KW-0507">mRNA processing</keyword>
<dbReference type="GO" id="GO:1990904">
    <property type="term" value="C:ribonucleoprotein complex"/>
    <property type="evidence" value="ECO:0007669"/>
    <property type="project" value="UniProtKB-KW"/>
</dbReference>
<evidence type="ECO:0000256" key="2">
    <source>
        <dbReference type="ARBA" id="ARBA00022528"/>
    </source>
</evidence>
<name>A0ABD3AX54_9GENT</name>
<dbReference type="FunFam" id="3.30.110.60:FF:000002">
    <property type="entry name" value="CRS2-associated factor 1, chloroplastic"/>
    <property type="match status" value="2"/>
</dbReference>
<keyword evidence="8" id="KW-0508">mRNA splicing</keyword>
<feature type="coiled-coil region" evidence="11">
    <location>
        <begin position="676"/>
        <end position="703"/>
    </location>
</feature>
<feature type="domain" description="CRM" evidence="13">
    <location>
        <begin position="301"/>
        <end position="397"/>
    </location>
</feature>
<evidence type="ECO:0000256" key="10">
    <source>
        <dbReference type="PROSITE-ProRule" id="PRU00626"/>
    </source>
</evidence>
<evidence type="ECO:0000256" key="1">
    <source>
        <dbReference type="ARBA" id="ARBA00004229"/>
    </source>
</evidence>
<accession>A0ABD3AX54</accession>
<dbReference type="PANTHER" id="PTHR31846">
    <property type="entry name" value="CRS1 / YHBY (CRM) DOMAIN-CONTAINING PROTEIN"/>
    <property type="match status" value="1"/>
</dbReference>
<evidence type="ECO:0000313" key="15">
    <source>
        <dbReference type="Proteomes" id="UP001630127"/>
    </source>
</evidence>
<evidence type="ECO:0000256" key="11">
    <source>
        <dbReference type="SAM" id="Coils"/>
    </source>
</evidence>
<dbReference type="FunFam" id="3.30.110.60:FF:000003">
    <property type="entry name" value="CRM-domain containing factor CFM3B, chloroplastic"/>
    <property type="match status" value="1"/>
</dbReference>
<dbReference type="Proteomes" id="UP001630127">
    <property type="component" value="Unassembled WGS sequence"/>
</dbReference>
<keyword evidence="2" id="KW-0150">Chloroplast</keyword>
<evidence type="ECO:0000256" key="12">
    <source>
        <dbReference type="SAM" id="MobiDB-lite"/>
    </source>
</evidence>
<keyword evidence="9" id="KW-0687">Ribonucleoprotein</keyword>
<feature type="region of interest" description="Disordered" evidence="12">
    <location>
        <begin position="874"/>
        <end position="905"/>
    </location>
</feature>
<dbReference type="GO" id="GO:0003723">
    <property type="term" value="F:RNA binding"/>
    <property type="evidence" value="ECO:0007669"/>
    <property type="project" value="UniProtKB-UniRule"/>
</dbReference>
<dbReference type="InterPro" id="IPR045278">
    <property type="entry name" value="CRS1/CFM2/CFM3"/>
</dbReference>
<keyword evidence="5" id="KW-0677">Repeat</keyword>
<feature type="domain" description="CRM" evidence="13">
    <location>
        <begin position="714"/>
        <end position="814"/>
    </location>
</feature>
<dbReference type="EMBL" id="JBJUIK010000002">
    <property type="protein sequence ID" value="KAL3535608.1"/>
    <property type="molecule type" value="Genomic_DNA"/>
</dbReference>
<dbReference type="GO" id="GO:0000373">
    <property type="term" value="P:Group II intron splicing"/>
    <property type="evidence" value="ECO:0007669"/>
    <property type="project" value="UniProtKB-ARBA"/>
</dbReference>
<feature type="coiled-coil region" evidence="11">
    <location>
        <begin position="834"/>
        <end position="861"/>
    </location>
</feature>
<gene>
    <name evidence="14" type="ORF">ACH5RR_004069</name>
</gene>
<dbReference type="InterPro" id="IPR001890">
    <property type="entry name" value="RNA-binding_CRM"/>
</dbReference>
<dbReference type="GO" id="GO:0009507">
    <property type="term" value="C:chloroplast"/>
    <property type="evidence" value="ECO:0007669"/>
    <property type="project" value="UniProtKB-SubCell"/>
</dbReference>
<sequence length="905" mass="103023">MATSQSPLNFLFPTPFPHLFSSSSSSPQSVFLIPQSETQYSNSFRILKLRIFCSSSSLQTIETATQQNIPIKKKRKPRPSFREQIQDKWSRKPTILIQKLPWEDEEEKYGKIEEFQEVQNVGFSQSASEQSSEVDQTVSSCLPEKVILPPWGHGNKPRKKPLLDFEAKNLQNNGDNFNGLYEHSENYVIGRSVVHGINDKLEERFDLVEEKFDLDEENGEKGFKNESTPMGLSHKDEILSNEDDKGAEIEYNGLEVFEKLSYVKGSRDASESVRLPWESRSDKQCAEGKVLRKSNTAVAEKVVPEPVLKRLRNVALRMVERIKVGEAGVTQALVDAIHKKWKLDEVVKLKFEGPIVLNMRRTHQILQSRTGGLVIWRSGSSVVLYRGMGYKLNCVQSYTKQTQDKEKKYESSGVQVNNFAQSIGNTYSTEPSSTEPSQYLNNLSDKELKDLSEINLLLDELGPRFKDWSGREPLPVDADLLPAVVPGYKPPFRLLPHGIRHGLYDKEMTYLRRTARILPPHFALGRNKELQGLAFAMVKLWEKSAIAKIAIKRGVQNTCNERMAEELKVLTGGTLLSRNKEYVVFYRGNDFLPSGINQVLVEKEKETVLQQDEEEKARHRAAALIKSNAKIAKQPLVAGTLSETKAATSCWANQPSSEDLDKMMRDSAVARHASLVKFLEKKLAIAKGKITVAEKALSKLQENLKPAELPIDLETLNDEERFLFRKMGLSMKPYLLLGRRGLFDGTIENMHLHWKYRELVKIIVKRKSFPQVKHIAISLEAESGGVLVSVDKTTKGHAIIIYRGKNYHRPNAFRPENLLTKRQALARSIELQRREALKHHVSDLREKIEKLKSELEDTKTVEEIDEESLYARVDNALDDDEELEEDEGEEAYLETYDSNVEEEIC</sequence>
<dbReference type="GO" id="GO:0006397">
    <property type="term" value="P:mRNA processing"/>
    <property type="evidence" value="ECO:0007669"/>
    <property type="project" value="UniProtKB-KW"/>
</dbReference>
<evidence type="ECO:0000313" key="14">
    <source>
        <dbReference type="EMBL" id="KAL3535608.1"/>
    </source>
</evidence>
<dbReference type="Gene3D" id="3.30.110.60">
    <property type="entry name" value="YhbY-like"/>
    <property type="match status" value="3"/>
</dbReference>
<evidence type="ECO:0000256" key="9">
    <source>
        <dbReference type="ARBA" id="ARBA00023274"/>
    </source>
</evidence>
<dbReference type="Pfam" id="PF01985">
    <property type="entry name" value="CRS1_YhbY"/>
    <property type="match status" value="3"/>
</dbReference>
<keyword evidence="6 10" id="KW-0694">RNA-binding</keyword>
<keyword evidence="11" id="KW-0175">Coiled coil</keyword>
<feature type="compositionally biased region" description="Acidic residues" evidence="12">
    <location>
        <begin position="876"/>
        <end position="892"/>
    </location>
</feature>
<dbReference type="SUPFAM" id="SSF75471">
    <property type="entry name" value="YhbY-like"/>
    <property type="match status" value="3"/>
</dbReference>
<proteinExistence type="predicted"/>
<evidence type="ECO:0000256" key="5">
    <source>
        <dbReference type="ARBA" id="ARBA00022737"/>
    </source>
</evidence>
<dbReference type="InterPro" id="IPR035920">
    <property type="entry name" value="YhbY-like_sf"/>
</dbReference>
<comment type="caution">
    <text evidence="14">The sequence shown here is derived from an EMBL/GenBank/DDBJ whole genome shotgun (WGS) entry which is preliminary data.</text>
</comment>
<keyword evidence="15" id="KW-1185">Reference proteome</keyword>
<dbReference type="PROSITE" id="PS51295">
    <property type="entry name" value="CRM"/>
    <property type="match status" value="3"/>
</dbReference>
<feature type="domain" description="CRM" evidence="13">
    <location>
        <begin position="501"/>
        <end position="598"/>
    </location>
</feature>
<evidence type="ECO:0000256" key="6">
    <source>
        <dbReference type="ARBA" id="ARBA00022884"/>
    </source>
</evidence>
<evidence type="ECO:0000256" key="7">
    <source>
        <dbReference type="ARBA" id="ARBA00022946"/>
    </source>
</evidence>
<evidence type="ECO:0000259" key="13">
    <source>
        <dbReference type="PROSITE" id="PS51295"/>
    </source>
</evidence>
<dbReference type="PANTHER" id="PTHR31846:SF7">
    <property type="entry name" value="CRS1 _ YHBY (CRM) DOMAIN-CONTAINING PROTEIN"/>
    <property type="match status" value="1"/>
</dbReference>
<organism evidence="14 15">
    <name type="scientific">Cinchona calisaya</name>
    <dbReference type="NCBI Taxonomy" id="153742"/>
    <lineage>
        <taxon>Eukaryota</taxon>
        <taxon>Viridiplantae</taxon>
        <taxon>Streptophyta</taxon>
        <taxon>Embryophyta</taxon>
        <taxon>Tracheophyta</taxon>
        <taxon>Spermatophyta</taxon>
        <taxon>Magnoliopsida</taxon>
        <taxon>eudicotyledons</taxon>
        <taxon>Gunneridae</taxon>
        <taxon>Pentapetalae</taxon>
        <taxon>asterids</taxon>
        <taxon>lamiids</taxon>
        <taxon>Gentianales</taxon>
        <taxon>Rubiaceae</taxon>
        <taxon>Cinchonoideae</taxon>
        <taxon>Cinchoneae</taxon>
        <taxon>Cinchona</taxon>
    </lineage>
</organism>
<keyword evidence="3" id="KW-0934">Plastid</keyword>
<keyword evidence="7" id="KW-0809">Transit peptide</keyword>
<dbReference type="AlphaFoldDB" id="A0ABD3AX54"/>
<reference evidence="14 15" key="1">
    <citation type="submission" date="2024-11" db="EMBL/GenBank/DDBJ databases">
        <title>A near-complete genome assembly of Cinchona calisaya.</title>
        <authorList>
            <person name="Lian D.C."/>
            <person name="Zhao X.W."/>
            <person name="Wei L."/>
        </authorList>
    </citation>
    <scope>NUCLEOTIDE SEQUENCE [LARGE SCALE GENOMIC DNA]</scope>
    <source>
        <tissue evidence="14">Nenye</tissue>
    </source>
</reference>
<dbReference type="SMART" id="SM01103">
    <property type="entry name" value="CRS1_YhbY"/>
    <property type="match status" value="3"/>
</dbReference>
<comment type="subcellular location">
    <subcellularLocation>
        <location evidence="1">Plastid</location>
        <location evidence="1">Chloroplast</location>
    </subcellularLocation>
</comment>
<protein>
    <recommendedName>
        <fullName evidence="13">CRM domain-containing protein</fullName>
    </recommendedName>
</protein>
<evidence type="ECO:0000256" key="3">
    <source>
        <dbReference type="ARBA" id="ARBA00022640"/>
    </source>
</evidence>